<dbReference type="AlphaFoldDB" id="A0A2X3E5L4"/>
<dbReference type="Proteomes" id="UP000481454">
    <property type="component" value="Unassembled WGS sequence"/>
</dbReference>
<organism evidence="6 8">
    <name type="scientific">Clostridium perfringens</name>
    <dbReference type="NCBI Taxonomy" id="1502"/>
    <lineage>
        <taxon>Bacteria</taxon>
        <taxon>Bacillati</taxon>
        <taxon>Bacillota</taxon>
        <taxon>Clostridia</taxon>
        <taxon>Eubacteriales</taxon>
        <taxon>Clostridiaceae</taxon>
        <taxon>Clostridium</taxon>
    </lineage>
</organism>
<sequence length="53" mass="5710">MAKKLMTTLAIGAIGAAVGMMVTPNLDRKTQRALKKASRRMIDAAGESMGWME</sequence>
<evidence type="ECO:0000313" key="4">
    <source>
        <dbReference type="EMBL" id="NGU29141.1"/>
    </source>
</evidence>
<dbReference type="EMBL" id="JAALLZ010000001">
    <property type="protein sequence ID" value="NGU29141.1"/>
    <property type="molecule type" value="Genomic_DNA"/>
</dbReference>
<protein>
    <recommendedName>
        <fullName evidence="11">YtxH domain-containing protein</fullName>
    </recommendedName>
</protein>
<dbReference type="Proteomes" id="UP000250234">
    <property type="component" value="Unassembled WGS sequence"/>
</dbReference>
<keyword evidence="1" id="KW-0812">Transmembrane</keyword>
<dbReference type="EMBL" id="JAENQP010000002">
    <property type="protein sequence ID" value="MBO3358346.1"/>
    <property type="molecule type" value="Genomic_DNA"/>
</dbReference>
<reference evidence="7 8" key="1">
    <citation type="submission" date="2018-06" db="EMBL/GenBank/DDBJ databases">
        <authorList>
            <consortium name="Pathogen Informatics"/>
            <person name="Doyle S."/>
        </authorList>
    </citation>
    <scope>NUCLEOTIDE SEQUENCE [LARGE SCALE GENOMIC DNA]</scope>
    <source>
        <strain evidence="5 7">NCTC10719</strain>
        <strain evidence="6 8">NCTC8081</strain>
    </source>
</reference>
<dbReference type="GeneID" id="93002012"/>
<evidence type="ECO:0000313" key="5">
    <source>
        <dbReference type="EMBL" id="SQB58771.1"/>
    </source>
</evidence>
<evidence type="ECO:0000313" key="10">
    <source>
        <dbReference type="Proteomes" id="UP000668358"/>
    </source>
</evidence>
<evidence type="ECO:0000313" key="3">
    <source>
        <dbReference type="EMBL" id="MBO3416150.1"/>
    </source>
</evidence>
<dbReference type="EMBL" id="JAENRE010000002">
    <property type="protein sequence ID" value="MBO3416150.1"/>
    <property type="molecule type" value="Genomic_DNA"/>
</dbReference>
<evidence type="ECO:0000313" key="9">
    <source>
        <dbReference type="Proteomes" id="UP000481454"/>
    </source>
</evidence>
<evidence type="ECO:0000313" key="6">
    <source>
        <dbReference type="EMBL" id="SQC07129.1"/>
    </source>
</evidence>
<feature type="transmembrane region" description="Helical" evidence="1">
    <location>
        <begin position="6"/>
        <end position="26"/>
    </location>
</feature>
<proteinExistence type="predicted"/>
<name>A0A2X3E5L4_CLOPF</name>
<reference evidence="4 9" key="2">
    <citation type="submission" date="2020-02" db="EMBL/GenBank/DDBJ databases">
        <title>Genomic Insights into the Phylogeny and Genetic Plasticity of the Human and Animal Enteric Pathogen Clostridium perfringens.</title>
        <authorList>
            <person name="Feng Y."/>
            <person name="Hu Y."/>
        </authorList>
    </citation>
    <scope>NUCLEOTIDE SEQUENCE [LARGE SCALE GENOMIC DNA]</scope>
    <source>
        <strain evidence="4 9">CP-40</strain>
    </source>
</reference>
<gene>
    <name evidence="4" type="ORF">G6Z34_03305</name>
    <name evidence="2" type="ORF">JJB47_06045</name>
    <name evidence="3" type="ORF">JJB78_06360</name>
    <name evidence="5" type="ORF">NCTC10719_00793</name>
    <name evidence="6" type="ORF">NCTC8081_01254</name>
</gene>
<dbReference type="EMBL" id="UAWO01000002">
    <property type="protein sequence ID" value="SQC07129.1"/>
    <property type="molecule type" value="Genomic_DNA"/>
</dbReference>
<dbReference type="EMBL" id="UAWG01000002">
    <property type="protein sequence ID" value="SQB58771.1"/>
    <property type="molecule type" value="Genomic_DNA"/>
</dbReference>
<dbReference type="Proteomes" id="UP000249986">
    <property type="component" value="Unassembled WGS sequence"/>
</dbReference>
<dbReference type="RefSeq" id="WP_003457284.1">
    <property type="nucleotide sequence ID" value="NZ_AP017630.1"/>
</dbReference>
<dbReference type="Proteomes" id="UP000668068">
    <property type="component" value="Unassembled WGS sequence"/>
</dbReference>
<evidence type="ECO:0000313" key="7">
    <source>
        <dbReference type="Proteomes" id="UP000249986"/>
    </source>
</evidence>
<evidence type="ECO:0000256" key="1">
    <source>
        <dbReference type="SAM" id="Phobius"/>
    </source>
</evidence>
<accession>A0A2X3E5L4</accession>
<evidence type="ECO:0000313" key="8">
    <source>
        <dbReference type="Proteomes" id="UP000250234"/>
    </source>
</evidence>
<keyword evidence="1" id="KW-0472">Membrane</keyword>
<evidence type="ECO:0000313" key="2">
    <source>
        <dbReference type="EMBL" id="MBO3358346.1"/>
    </source>
</evidence>
<reference evidence="2 10" key="3">
    <citation type="submission" date="2020-12" db="EMBL/GenBank/DDBJ databases">
        <title>Comparative genomics of Clostridium perfringens reveals patterns of host-associated phylogenetic clades and virulence factors.</title>
        <authorList>
            <person name="Smith A.H."/>
            <person name="Geier R."/>
        </authorList>
    </citation>
    <scope>NUCLEOTIDE SEQUENCE [LARGE SCALE GENOMIC DNA]</scope>
    <source>
        <strain evidence="3 10">CHD15829P</strain>
        <strain evidence="2">CHD30677R</strain>
    </source>
</reference>
<dbReference type="Proteomes" id="UP000668358">
    <property type="component" value="Unassembled WGS sequence"/>
</dbReference>
<evidence type="ECO:0008006" key="11">
    <source>
        <dbReference type="Google" id="ProtNLM"/>
    </source>
</evidence>
<keyword evidence="1" id="KW-1133">Transmembrane helix</keyword>